<evidence type="ECO:0000256" key="1">
    <source>
        <dbReference type="SAM" id="SignalP"/>
    </source>
</evidence>
<gene>
    <name evidence="2" type="ORF">GRJ2_001501800</name>
</gene>
<keyword evidence="3" id="KW-1185">Reference proteome</keyword>
<reference evidence="2 3" key="1">
    <citation type="submission" date="2024-06" db="EMBL/GenBank/DDBJ databases">
        <title>The draft genome of Grus japonensis, version 3.</title>
        <authorList>
            <person name="Nabeshima K."/>
            <person name="Suzuki S."/>
            <person name="Onuma M."/>
        </authorList>
    </citation>
    <scope>NUCLEOTIDE SEQUENCE [LARGE SCALE GENOMIC DNA]</scope>
    <source>
        <strain evidence="2 3">451A</strain>
    </source>
</reference>
<feature type="chain" id="PRO_5044799986" evidence="1">
    <location>
        <begin position="18"/>
        <end position="92"/>
    </location>
</feature>
<dbReference type="AlphaFoldDB" id="A0ABC9WZB9"/>
<comment type="caution">
    <text evidence="2">The sequence shown here is derived from an EMBL/GenBank/DDBJ whole genome shotgun (WGS) entry which is preliminary data.</text>
</comment>
<evidence type="ECO:0000313" key="3">
    <source>
        <dbReference type="Proteomes" id="UP001623348"/>
    </source>
</evidence>
<dbReference type="Pfam" id="PF15878">
    <property type="entry name" value="Frey"/>
    <property type="match status" value="1"/>
</dbReference>
<dbReference type="InterPro" id="IPR031748">
    <property type="entry name" value="Frey"/>
</dbReference>
<dbReference type="PANTHER" id="PTHR37872:SF1">
    <property type="entry name" value="PROTEIN FREY 1"/>
    <property type="match status" value="1"/>
</dbReference>
<protein>
    <submittedName>
        <fullName evidence="2">Uncharacterized protein</fullName>
    </submittedName>
</protein>
<sequence>MQSWLLLLVLLLGTALMQPLRQRVSYSVPEDFSAPLELPQEHFGLVDDYGIKPKQPRFRTQAARERPAGLRRAGKSKRDELDLLEYYYDAHL</sequence>
<dbReference type="EMBL" id="BAAFJT010000005">
    <property type="protein sequence ID" value="GAB0190365.1"/>
    <property type="molecule type" value="Genomic_DNA"/>
</dbReference>
<name>A0ABC9WZB9_GRUJA</name>
<evidence type="ECO:0000313" key="2">
    <source>
        <dbReference type="EMBL" id="GAB0190365.1"/>
    </source>
</evidence>
<proteinExistence type="predicted"/>
<feature type="signal peptide" evidence="1">
    <location>
        <begin position="1"/>
        <end position="17"/>
    </location>
</feature>
<keyword evidence="1" id="KW-0732">Signal</keyword>
<organism evidence="2 3">
    <name type="scientific">Grus japonensis</name>
    <name type="common">Japanese crane</name>
    <name type="synonym">Red-crowned crane</name>
    <dbReference type="NCBI Taxonomy" id="30415"/>
    <lineage>
        <taxon>Eukaryota</taxon>
        <taxon>Metazoa</taxon>
        <taxon>Chordata</taxon>
        <taxon>Craniata</taxon>
        <taxon>Vertebrata</taxon>
        <taxon>Euteleostomi</taxon>
        <taxon>Archelosauria</taxon>
        <taxon>Archosauria</taxon>
        <taxon>Dinosauria</taxon>
        <taxon>Saurischia</taxon>
        <taxon>Theropoda</taxon>
        <taxon>Coelurosauria</taxon>
        <taxon>Aves</taxon>
        <taxon>Neognathae</taxon>
        <taxon>Neoaves</taxon>
        <taxon>Gruiformes</taxon>
        <taxon>Gruidae</taxon>
        <taxon>Grus</taxon>
    </lineage>
</organism>
<accession>A0ABC9WZB9</accession>
<dbReference type="Proteomes" id="UP001623348">
    <property type="component" value="Unassembled WGS sequence"/>
</dbReference>
<dbReference type="PANTHER" id="PTHR37872">
    <property type="entry name" value="SIMILAR TO RIKEN CDNA 1700029I15"/>
    <property type="match status" value="1"/>
</dbReference>